<feature type="transmembrane region" description="Helical" evidence="5">
    <location>
        <begin position="173"/>
        <end position="192"/>
    </location>
</feature>
<proteinExistence type="predicted"/>
<dbReference type="GO" id="GO:0016020">
    <property type="term" value="C:membrane"/>
    <property type="evidence" value="ECO:0007669"/>
    <property type="project" value="UniProtKB-SubCell"/>
</dbReference>
<sequence length="226" mass="26056">MTILGLILSLISGICWTIVYISMIRTGFKEKTYSMPLFALSLNISWELIYTIKGFSTCITNIQNYVNLTWCIFDFIIIYTYFKYGKNDFKETAFKKYFIPWSILIFAMSFIIEYGFLIEFGESTSKSLPLVSSFIETSLGAWYSAFLQNLIMSLLFISLLFKRNSLLGQNRTIAICKCIGTLTPTILFGIILENNLVLILGSFCFIFDLIYIFLVFKYISISKILN</sequence>
<evidence type="ECO:0000256" key="3">
    <source>
        <dbReference type="ARBA" id="ARBA00022989"/>
    </source>
</evidence>
<dbReference type="OrthoDB" id="7825963at2"/>
<evidence type="ECO:0000313" key="7">
    <source>
        <dbReference type="Proteomes" id="UP000010420"/>
    </source>
</evidence>
<protein>
    <submittedName>
        <fullName evidence="6">Uncharacterized protein</fullName>
    </submittedName>
</protein>
<reference evidence="6 7" key="1">
    <citation type="submission" date="2012-05" db="EMBL/GenBank/DDBJ databases">
        <authorList>
            <person name="Weinstock G."/>
            <person name="Sodergren E."/>
            <person name="Lobos E.A."/>
            <person name="Fulton L."/>
            <person name="Fulton R."/>
            <person name="Courtney L."/>
            <person name="Fronick C."/>
            <person name="O'Laughlin M."/>
            <person name="Godfrey J."/>
            <person name="Wilson R.M."/>
            <person name="Miner T."/>
            <person name="Farmer C."/>
            <person name="Delehaunty K."/>
            <person name="Cordes M."/>
            <person name="Minx P."/>
            <person name="Tomlinson C."/>
            <person name="Chen J."/>
            <person name="Wollam A."/>
            <person name="Pepin K.H."/>
            <person name="Bhonagiri V."/>
            <person name="Zhang X."/>
            <person name="Suruliraj S."/>
            <person name="Warren W."/>
            <person name="Mitreva M."/>
            <person name="Mardis E.R."/>
            <person name="Wilson R.K."/>
        </authorList>
    </citation>
    <scope>NUCLEOTIDE SEQUENCE [LARGE SCALE GENOMIC DNA]</scope>
    <source>
        <strain evidence="6 7">DSM 1785</strain>
    </source>
</reference>
<evidence type="ECO:0000256" key="1">
    <source>
        <dbReference type="ARBA" id="ARBA00004141"/>
    </source>
</evidence>
<gene>
    <name evidence="6" type="ORF">HMPREF0216_02991</name>
</gene>
<dbReference type="GO" id="GO:0016829">
    <property type="term" value="F:lyase activity"/>
    <property type="evidence" value="ECO:0007669"/>
    <property type="project" value="InterPro"/>
</dbReference>
<evidence type="ECO:0000313" key="6">
    <source>
        <dbReference type="EMBL" id="EKY23321.1"/>
    </source>
</evidence>
<dbReference type="eggNOG" id="ENOG502ZC86">
    <property type="taxonomic scope" value="Bacteria"/>
</dbReference>
<keyword evidence="4 5" id="KW-0472">Membrane</keyword>
<dbReference type="EMBL" id="AMEZ01000109">
    <property type="protein sequence ID" value="EKY23321.1"/>
    <property type="molecule type" value="Genomic_DNA"/>
</dbReference>
<feature type="transmembrane region" description="Helical" evidence="5">
    <location>
        <begin position="64"/>
        <end position="82"/>
    </location>
</feature>
<name>L1Q615_9CLOT</name>
<dbReference type="PANTHER" id="PTHR42038">
    <property type="match status" value="1"/>
</dbReference>
<keyword evidence="2 5" id="KW-0812">Transmembrane</keyword>
<dbReference type="Pfam" id="PF25129">
    <property type="entry name" value="Pyr4-TMTC"/>
    <property type="match status" value="1"/>
</dbReference>
<dbReference type="Proteomes" id="UP000010420">
    <property type="component" value="Unassembled WGS sequence"/>
</dbReference>
<comment type="subcellular location">
    <subcellularLocation>
        <location evidence="1">Membrane</location>
        <topology evidence="1">Multi-pass membrane protein</topology>
    </subcellularLocation>
</comment>
<feature type="transmembrane region" description="Helical" evidence="5">
    <location>
        <begin position="141"/>
        <end position="161"/>
    </location>
</feature>
<dbReference type="InterPro" id="IPR039020">
    <property type="entry name" value="PaxB-like"/>
</dbReference>
<accession>L1Q615</accession>
<dbReference type="RefSeq" id="WP_005215418.1">
    <property type="nucleotide sequence ID" value="NZ_KB291697.1"/>
</dbReference>
<dbReference type="PATRIC" id="fig|545697.3.peg.2939"/>
<evidence type="ECO:0000256" key="2">
    <source>
        <dbReference type="ARBA" id="ARBA00022692"/>
    </source>
</evidence>
<comment type="caution">
    <text evidence="6">The sequence shown here is derived from an EMBL/GenBank/DDBJ whole genome shotgun (WGS) entry which is preliminary data.</text>
</comment>
<keyword evidence="3 5" id="KW-1133">Transmembrane helix</keyword>
<evidence type="ECO:0000256" key="5">
    <source>
        <dbReference type="SAM" id="Phobius"/>
    </source>
</evidence>
<feature type="transmembrane region" description="Helical" evidence="5">
    <location>
        <begin position="198"/>
        <end position="219"/>
    </location>
</feature>
<dbReference type="HOGENOM" id="CLU_087059_1_0_9"/>
<organism evidence="6 7">
    <name type="scientific">Clostridium celatum DSM 1785</name>
    <dbReference type="NCBI Taxonomy" id="545697"/>
    <lineage>
        <taxon>Bacteria</taxon>
        <taxon>Bacillati</taxon>
        <taxon>Bacillota</taxon>
        <taxon>Clostridia</taxon>
        <taxon>Eubacteriales</taxon>
        <taxon>Clostridiaceae</taxon>
        <taxon>Clostridium</taxon>
    </lineage>
</organism>
<feature type="transmembrane region" description="Helical" evidence="5">
    <location>
        <begin position="103"/>
        <end position="121"/>
    </location>
</feature>
<dbReference type="PANTHER" id="PTHR42038:SF2">
    <property type="entry name" value="TERPENE CYCLASE AUSL"/>
    <property type="match status" value="1"/>
</dbReference>
<keyword evidence="7" id="KW-1185">Reference proteome</keyword>
<dbReference type="AlphaFoldDB" id="L1Q615"/>
<evidence type="ECO:0000256" key="4">
    <source>
        <dbReference type="ARBA" id="ARBA00023136"/>
    </source>
</evidence>
<feature type="transmembrane region" description="Helical" evidence="5">
    <location>
        <begin position="6"/>
        <end position="23"/>
    </location>
</feature>